<name>A0A4S4F466_9BIFI</name>
<evidence type="ECO:0000313" key="1">
    <source>
        <dbReference type="EMBL" id="THG24388.1"/>
    </source>
</evidence>
<evidence type="ECO:0000313" key="2">
    <source>
        <dbReference type="Proteomes" id="UP000306798"/>
    </source>
</evidence>
<comment type="caution">
    <text evidence="1">The sequence shown here is derived from an EMBL/GenBank/DDBJ whole genome shotgun (WGS) entry which is preliminary data.</text>
</comment>
<dbReference type="AlphaFoldDB" id="A0A4S4F466"/>
<reference evidence="1 2" key="1">
    <citation type="submission" date="2019-04" db="EMBL/GenBank/DDBJ databases">
        <title>Microbes associate with the intestines of laboratory mice.</title>
        <authorList>
            <person name="Navarre W."/>
            <person name="Wong E."/>
            <person name="Huang K.C."/>
            <person name="Tropini C."/>
            <person name="Ng K."/>
            <person name="Yu B."/>
        </authorList>
    </citation>
    <scope>NUCLEOTIDE SEQUENCE [LARGE SCALE GENOMIC DNA]</scope>
    <source>
        <strain evidence="1 2">NM87_A27A</strain>
    </source>
</reference>
<sequence length="145" mass="15561">MDDMMEDIASVRQAVNAAGVDAGDLRYVEFDLPGGTLAGYGYDLDTLPGRLGPMLPDGWRIYEVCSDINDDDVLHAGVDAARLPLRMGLLAGARLSAAIDSGELARVDPDDWGFTDGRTLESDTARQWTQATDPALSCDMDGPVR</sequence>
<proteinExistence type="predicted"/>
<gene>
    <name evidence="1" type="ORF">E5991_08340</name>
</gene>
<dbReference type="EMBL" id="SSTF01000028">
    <property type="protein sequence ID" value="THG24388.1"/>
    <property type="molecule type" value="Genomic_DNA"/>
</dbReference>
<organism evidence="1 2">
    <name type="scientific">Bifidobacterium pseudolongum</name>
    <dbReference type="NCBI Taxonomy" id="1694"/>
    <lineage>
        <taxon>Bacteria</taxon>
        <taxon>Bacillati</taxon>
        <taxon>Actinomycetota</taxon>
        <taxon>Actinomycetes</taxon>
        <taxon>Bifidobacteriales</taxon>
        <taxon>Bifidobacteriaceae</taxon>
        <taxon>Bifidobacterium</taxon>
    </lineage>
</organism>
<dbReference type="RefSeq" id="WP_136511645.1">
    <property type="nucleotide sequence ID" value="NZ_JBCLST010000006.1"/>
</dbReference>
<protein>
    <submittedName>
        <fullName evidence="1">Uncharacterized protein</fullName>
    </submittedName>
</protein>
<dbReference type="Proteomes" id="UP000306798">
    <property type="component" value="Unassembled WGS sequence"/>
</dbReference>
<accession>A0A4S4F466</accession>